<keyword evidence="4" id="KW-1185">Reference proteome</keyword>
<dbReference type="Proteomes" id="UP001152799">
    <property type="component" value="Chromosome 3"/>
</dbReference>
<dbReference type="EMBL" id="OU892279">
    <property type="protein sequence ID" value="CAH1127990.1"/>
    <property type="molecule type" value="Genomic_DNA"/>
</dbReference>
<feature type="region of interest" description="Disordered" evidence="1">
    <location>
        <begin position="277"/>
        <end position="302"/>
    </location>
</feature>
<evidence type="ECO:0000313" key="3">
    <source>
        <dbReference type="EMBL" id="CAH1127990.1"/>
    </source>
</evidence>
<gene>
    <name evidence="3" type="ORF">CEUTPL_LOCUS6757</name>
</gene>
<evidence type="ECO:0000313" key="4">
    <source>
        <dbReference type="Proteomes" id="UP001152799"/>
    </source>
</evidence>
<organism evidence="3 4">
    <name type="scientific">Ceutorhynchus assimilis</name>
    <name type="common">cabbage seed weevil</name>
    <dbReference type="NCBI Taxonomy" id="467358"/>
    <lineage>
        <taxon>Eukaryota</taxon>
        <taxon>Metazoa</taxon>
        <taxon>Ecdysozoa</taxon>
        <taxon>Arthropoda</taxon>
        <taxon>Hexapoda</taxon>
        <taxon>Insecta</taxon>
        <taxon>Pterygota</taxon>
        <taxon>Neoptera</taxon>
        <taxon>Endopterygota</taxon>
        <taxon>Coleoptera</taxon>
        <taxon>Polyphaga</taxon>
        <taxon>Cucujiformia</taxon>
        <taxon>Curculionidae</taxon>
        <taxon>Ceutorhynchinae</taxon>
        <taxon>Ceutorhynchus</taxon>
    </lineage>
</organism>
<reference evidence="3" key="1">
    <citation type="submission" date="2022-01" db="EMBL/GenBank/DDBJ databases">
        <authorList>
            <person name="King R."/>
        </authorList>
    </citation>
    <scope>NUCLEOTIDE SEQUENCE</scope>
</reference>
<dbReference type="OrthoDB" id="10071381at2759"/>
<proteinExistence type="predicted"/>
<dbReference type="Pfam" id="PF04825">
    <property type="entry name" value="Rad21_Rec8_N"/>
    <property type="match status" value="1"/>
</dbReference>
<protein>
    <recommendedName>
        <fullName evidence="2">Rad21/Rec8-like protein N-terminal domain-containing protein</fullName>
    </recommendedName>
</protein>
<sequence length="561" mass="63232">MFYPLGLLHHPNRVVLNLAWVAATRGTKSITRDQLDKCDVAKLCKTILRFLQSQSSDPKKRFSLRLSAMFVHGALLIWGKQVVYLQNIFVDDVFLMIKSRQDESYRRDVMLKDQKETTQESAKTLAAAKKKRKVTKKIMDTPESLIEISERMPAIVDELSKQIKDTGIAQTSPDVTMIQPEARQWTGDPFPLTADVEVEGLLQDARQPLPHKIVVEALVHRPAELEEPLSTVQAQVPLPTVQPEVSVPPVQPEDAIVPMPEETVIPEKQPVVPEEMPQVFKTPSKKRSVESESSESVTSRREYRKKTFADKLAMKTSQYRFPAIIDKDWTYVEKEFPIGFEGPLGKFIPSKKFWPDLDLEFRVGEVTVEPRGTDLSDVPSYSIRDASTPRVSALSKGVSLLDSHARPVTSTPVDKTIIHEIAPAAHNGLLMSPAKRRRLAPVVRVEDIEPFKVPEPPLPVMLPEDLPPEVPAEIAHEQLPKKKLPSTPRAEFGQKWYSEIIGIIHEHFSIKPVDICKILRKRVSRSNMAIIFATLLVLCERQLVLLRTVPGSSELDIVEKA</sequence>
<evidence type="ECO:0000256" key="1">
    <source>
        <dbReference type="SAM" id="MobiDB-lite"/>
    </source>
</evidence>
<dbReference type="AlphaFoldDB" id="A0A9P0GJZ3"/>
<accession>A0A9P0GJZ3</accession>
<name>A0A9P0GJZ3_9CUCU</name>
<feature type="domain" description="Rad21/Rec8-like protein N-terminal" evidence="2">
    <location>
        <begin position="1"/>
        <end position="115"/>
    </location>
</feature>
<evidence type="ECO:0000259" key="2">
    <source>
        <dbReference type="Pfam" id="PF04825"/>
    </source>
</evidence>
<dbReference type="InterPro" id="IPR006910">
    <property type="entry name" value="Rad21_Rec8_N"/>
</dbReference>